<dbReference type="EMBL" id="BARU01039028">
    <property type="protein sequence ID" value="GAH89492.1"/>
    <property type="molecule type" value="Genomic_DNA"/>
</dbReference>
<protein>
    <submittedName>
        <fullName evidence="1">Uncharacterized protein</fullName>
    </submittedName>
</protein>
<accession>X1J6B5</accession>
<feature type="non-terminal residue" evidence="1">
    <location>
        <position position="184"/>
    </location>
</feature>
<comment type="caution">
    <text evidence="1">The sequence shown here is derived from an EMBL/GenBank/DDBJ whole genome shotgun (WGS) entry which is preliminary data.</text>
</comment>
<name>X1J6B5_9ZZZZ</name>
<evidence type="ECO:0000313" key="1">
    <source>
        <dbReference type="EMBL" id="GAH89492.1"/>
    </source>
</evidence>
<organism evidence="1">
    <name type="scientific">marine sediment metagenome</name>
    <dbReference type="NCBI Taxonomy" id="412755"/>
    <lineage>
        <taxon>unclassified sequences</taxon>
        <taxon>metagenomes</taxon>
        <taxon>ecological metagenomes</taxon>
    </lineage>
</organism>
<gene>
    <name evidence="1" type="ORF">S03H2_60551</name>
</gene>
<dbReference type="AlphaFoldDB" id="X1J6B5"/>
<proteinExistence type="predicted"/>
<reference evidence="1" key="1">
    <citation type="journal article" date="2014" name="Front. Microbiol.">
        <title>High frequency of phylogenetically diverse reductive dehalogenase-homologous genes in deep subseafloor sedimentary metagenomes.</title>
        <authorList>
            <person name="Kawai M."/>
            <person name="Futagami T."/>
            <person name="Toyoda A."/>
            <person name="Takaki Y."/>
            <person name="Nishi S."/>
            <person name="Hori S."/>
            <person name="Arai W."/>
            <person name="Tsubouchi T."/>
            <person name="Morono Y."/>
            <person name="Uchiyama I."/>
            <person name="Ito T."/>
            <person name="Fujiyama A."/>
            <person name="Inagaki F."/>
            <person name="Takami H."/>
        </authorList>
    </citation>
    <scope>NUCLEOTIDE SEQUENCE</scope>
    <source>
        <strain evidence="1">Expedition CK06-06</strain>
    </source>
</reference>
<sequence>MTNDNKSKSSLKADPSRQAGDSIRGYEYQIWHSVHAWLVLKPDEVLFIEVAEDFDIISPVQATAVQTKDIASSITLNSRDCIKALENYWVLKEKNPGRAISYKFLTSTTIGIEREKPFGPNLAGIELWKQCSRDHSKISTLQAFLAEKSSLPDALKTVISEMDEPTFLDMIIKPVQWVTDAGDI</sequence>